<dbReference type="STRING" id="178355.SAMN04488062_10450"/>
<dbReference type="EMBL" id="FNDB01000004">
    <property type="protein sequence ID" value="SDH07594.1"/>
    <property type="molecule type" value="Genomic_DNA"/>
</dbReference>
<reference evidence="3" key="1">
    <citation type="submission" date="2016-10" db="EMBL/GenBank/DDBJ databases">
        <authorList>
            <person name="Varghese N."/>
            <person name="Submissions S."/>
        </authorList>
    </citation>
    <scope>NUCLEOTIDE SEQUENCE [LARGE SCALE GENOMIC DNA]</scope>
    <source>
        <strain evidence="3">CGMCC 1.2747</strain>
    </source>
</reference>
<evidence type="ECO:0000259" key="1">
    <source>
        <dbReference type="Pfam" id="PF08800"/>
    </source>
</evidence>
<dbReference type="Pfam" id="PF08800">
    <property type="entry name" value="BT4734-like_N"/>
    <property type="match status" value="1"/>
</dbReference>
<organism evidence="2 3">
    <name type="scientific">Flavobacterium omnivorum</name>
    <dbReference type="NCBI Taxonomy" id="178355"/>
    <lineage>
        <taxon>Bacteria</taxon>
        <taxon>Pseudomonadati</taxon>
        <taxon>Bacteroidota</taxon>
        <taxon>Flavobacteriia</taxon>
        <taxon>Flavobacteriales</taxon>
        <taxon>Flavobacteriaceae</taxon>
        <taxon>Flavobacterium</taxon>
    </lineage>
</organism>
<keyword evidence="3" id="KW-1185">Reference proteome</keyword>
<dbReference type="Proteomes" id="UP000199274">
    <property type="component" value="Unassembled WGS sequence"/>
</dbReference>
<dbReference type="GO" id="GO:0016817">
    <property type="term" value="F:hydrolase activity, acting on acid anhydrides"/>
    <property type="evidence" value="ECO:0007669"/>
    <property type="project" value="InterPro"/>
</dbReference>
<name>A0A1G7ZFY8_9FLAO</name>
<feature type="domain" description="BT4734-like N-terminal" evidence="1">
    <location>
        <begin position="63"/>
        <end position="187"/>
    </location>
</feature>
<sequence>MKENNLNILQSKVSYQGNTWTSLSEELTIKEVLEEIKSSKYENKIAKLRNLLLDDKKEEYNTHKKNLPAVTFCATFEKKRRRENIKTYNSIIVIDIDKLESKELEHNINLLKNDSYVFSFWKSPSNEGIKGLVCLKFDFEIEYNEIDKIHKSAFIKLSKYFKDTYDIELDQSGSDTTRLCFFSFDANLEIKAKYEYFEILKLDVENSPIKSVTQKELKIKFASNKDALYNPKDKNKANDRKTISSIISYLSRKNLSITNSYQDWYKVAMVISNTFTYEIGEKYFLKLSSMDLHKYNETNCKNFLLNCFESRNGVVKFTSIIYLANNKGYLTQNQKK</sequence>
<dbReference type="RefSeq" id="WP_139171390.1">
    <property type="nucleotide sequence ID" value="NZ_FNDB01000004.1"/>
</dbReference>
<dbReference type="InterPro" id="IPR014907">
    <property type="entry name" value="BT4734-like_N"/>
</dbReference>
<evidence type="ECO:0000313" key="3">
    <source>
        <dbReference type="Proteomes" id="UP000199274"/>
    </source>
</evidence>
<evidence type="ECO:0000313" key="2">
    <source>
        <dbReference type="EMBL" id="SDH07594.1"/>
    </source>
</evidence>
<accession>A0A1G7ZFY8</accession>
<protein>
    <submittedName>
        <fullName evidence="2">Primase C terminal 2 (PriCT-2)</fullName>
    </submittedName>
</protein>
<dbReference type="AlphaFoldDB" id="A0A1G7ZFY8"/>
<proteinExistence type="predicted"/>
<gene>
    <name evidence="2" type="ORF">SAMN04488062_10450</name>
</gene>
<dbReference type="OrthoDB" id="9801888at2"/>